<dbReference type="GO" id="GO:0005975">
    <property type="term" value="P:carbohydrate metabolic process"/>
    <property type="evidence" value="ECO:0007669"/>
    <property type="project" value="InterPro"/>
</dbReference>
<evidence type="ECO:0000256" key="6">
    <source>
        <dbReference type="ARBA" id="ARBA00022729"/>
    </source>
</evidence>
<comment type="caution">
    <text evidence="14">The sequence shown here is derived from an EMBL/GenBank/DDBJ whole genome shotgun (WGS) entry which is preliminary data.</text>
</comment>
<name>A0A835HRM5_9MAGN</name>
<reference evidence="14 15" key="1">
    <citation type="submission" date="2020-10" db="EMBL/GenBank/DDBJ databases">
        <title>The Coptis chinensis genome and diversification of protoberbering-type alkaloids.</title>
        <authorList>
            <person name="Wang B."/>
            <person name="Shu S."/>
            <person name="Song C."/>
            <person name="Liu Y."/>
        </authorList>
    </citation>
    <scope>NUCLEOTIDE SEQUENCE [LARGE SCALE GENOMIC DNA]</scope>
    <source>
        <strain evidence="14">HL-2020</strain>
        <tissue evidence="14">Leaf</tissue>
    </source>
</reference>
<evidence type="ECO:0000256" key="8">
    <source>
        <dbReference type="ARBA" id="ARBA00023295"/>
    </source>
</evidence>
<dbReference type="PROSITE" id="PS00502">
    <property type="entry name" value="POLYGALACTURONASE"/>
    <property type="match status" value="1"/>
</dbReference>
<evidence type="ECO:0000313" key="14">
    <source>
        <dbReference type="EMBL" id="KAF9602973.1"/>
    </source>
</evidence>
<dbReference type="Gene3D" id="2.160.20.10">
    <property type="entry name" value="Single-stranded right-handed beta-helix, Pectin lyase-like"/>
    <property type="match status" value="1"/>
</dbReference>
<protein>
    <recommendedName>
        <fullName evidence="3">endo-polygalacturonase</fullName>
        <ecNumber evidence="3">3.2.1.15</ecNumber>
    </recommendedName>
</protein>
<keyword evidence="9" id="KW-0961">Cell wall biogenesis/degradation</keyword>
<evidence type="ECO:0000256" key="7">
    <source>
        <dbReference type="ARBA" id="ARBA00022801"/>
    </source>
</evidence>
<dbReference type="Pfam" id="PF00295">
    <property type="entry name" value="Glyco_hydro_28"/>
    <property type="match status" value="1"/>
</dbReference>
<proteinExistence type="inferred from homology"/>
<dbReference type="InterPro" id="IPR011050">
    <property type="entry name" value="Pectin_lyase_fold/virulence"/>
</dbReference>
<evidence type="ECO:0000256" key="11">
    <source>
        <dbReference type="PROSITE-ProRule" id="PRU10052"/>
    </source>
</evidence>
<dbReference type="SUPFAM" id="SSF51126">
    <property type="entry name" value="Pectin lyase-like"/>
    <property type="match status" value="1"/>
</dbReference>
<dbReference type="GO" id="GO:0009830">
    <property type="term" value="P:cell wall modification involved in abscission"/>
    <property type="evidence" value="ECO:0007669"/>
    <property type="project" value="UniProtKB-ARBA"/>
</dbReference>
<evidence type="ECO:0000256" key="4">
    <source>
        <dbReference type="ARBA" id="ARBA00022512"/>
    </source>
</evidence>
<comment type="catalytic activity">
    <reaction evidence="10">
        <text>(1,4-alpha-D-galacturonosyl)n+m + H2O = (1,4-alpha-D-galacturonosyl)n + (1,4-alpha-D-galacturonosyl)m.</text>
        <dbReference type="EC" id="3.2.1.15"/>
    </reaction>
</comment>
<evidence type="ECO:0000256" key="13">
    <source>
        <dbReference type="SAM" id="SignalP"/>
    </source>
</evidence>
<dbReference type="InterPro" id="IPR012334">
    <property type="entry name" value="Pectin_lyas_fold"/>
</dbReference>
<comment type="subcellular location">
    <subcellularLocation>
        <location evidence="1">Secreted</location>
        <location evidence="1">Cell wall</location>
    </subcellularLocation>
</comment>
<keyword evidence="4" id="KW-0134">Cell wall</keyword>
<accession>A0A835HRM5</accession>
<organism evidence="14 15">
    <name type="scientific">Coptis chinensis</name>
    <dbReference type="NCBI Taxonomy" id="261450"/>
    <lineage>
        <taxon>Eukaryota</taxon>
        <taxon>Viridiplantae</taxon>
        <taxon>Streptophyta</taxon>
        <taxon>Embryophyta</taxon>
        <taxon>Tracheophyta</taxon>
        <taxon>Spermatophyta</taxon>
        <taxon>Magnoliopsida</taxon>
        <taxon>Ranunculales</taxon>
        <taxon>Ranunculaceae</taxon>
        <taxon>Coptidoideae</taxon>
        <taxon>Coptis</taxon>
    </lineage>
</organism>
<feature type="signal peptide" evidence="13">
    <location>
        <begin position="1"/>
        <end position="28"/>
    </location>
</feature>
<dbReference type="GO" id="GO:0004650">
    <property type="term" value="F:polygalacturonase activity"/>
    <property type="evidence" value="ECO:0007669"/>
    <property type="project" value="UniProtKB-EC"/>
</dbReference>
<evidence type="ECO:0000256" key="12">
    <source>
        <dbReference type="RuleBase" id="RU361169"/>
    </source>
</evidence>
<dbReference type="FunFam" id="2.160.20.10:FF:000028">
    <property type="entry name" value="Polygalacturonase QRT2"/>
    <property type="match status" value="1"/>
</dbReference>
<dbReference type="GO" id="GO:0010047">
    <property type="term" value="P:fruit dehiscence"/>
    <property type="evidence" value="ECO:0007669"/>
    <property type="project" value="UniProtKB-ARBA"/>
</dbReference>
<evidence type="ECO:0000256" key="1">
    <source>
        <dbReference type="ARBA" id="ARBA00004191"/>
    </source>
</evidence>
<comment type="similarity">
    <text evidence="2 12">Belongs to the glycosyl hydrolase 28 family.</text>
</comment>
<keyword evidence="7 12" id="KW-0378">Hydrolase</keyword>
<dbReference type="PANTHER" id="PTHR31375">
    <property type="match status" value="1"/>
</dbReference>
<keyword evidence="15" id="KW-1185">Reference proteome</keyword>
<dbReference type="GO" id="GO:0009901">
    <property type="term" value="P:anther dehiscence"/>
    <property type="evidence" value="ECO:0007669"/>
    <property type="project" value="UniProtKB-ARBA"/>
</dbReference>
<evidence type="ECO:0000256" key="2">
    <source>
        <dbReference type="ARBA" id="ARBA00008834"/>
    </source>
</evidence>
<evidence type="ECO:0000256" key="9">
    <source>
        <dbReference type="ARBA" id="ARBA00023316"/>
    </source>
</evidence>
<keyword evidence="8 12" id="KW-0326">Glycosidase</keyword>
<dbReference type="InterPro" id="IPR000743">
    <property type="entry name" value="Glyco_hydro_28"/>
</dbReference>
<feature type="chain" id="PRO_5032895740" description="endo-polygalacturonase" evidence="13">
    <location>
        <begin position="29"/>
        <end position="427"/>
    </location>
</feature>
<sequence length="427" mass="45861">MGQQRLLMLHLLFLWLVVLVVLTTSAYGAHFNGLISKGPLKLGAERFHHVARLSGTSPNVFSVGDFGAKGDGRDDSQAFMKAWKKACSTSAATLVVPKNKNYLLKPLTFSGPCKSSITLNIYGTIKASASRSDYSKDSGHWLMFQNVQNFKVEGGGTINGNGQIWWKNSCKINKSLPCKHAPTALTFYGCNNLVVRNIKIQDAQQMHLVFQKCVNVQALNLQVTAPEESPNTDGIHVTETRNIQIANSVIGTGDDCISIVSGSQKVQATNINCGPGHGISIGSLGAGNSEEQVSDVIIDTATLSRTTNGVRIKTWQGGSGSAKNIVFQNIVMNDVKNPIIIDQNYCDQDNPCKEQNSAVQISNVLFKNIKGTSASEVAIKLDCSKTRPCQGIKMQAINLVGKNGASAKALCSSIKLTKLGEISPTCS</sequence>
<dbReference type="AlphaFoldDB" id="A0A835HRM5"/>
<dbReference type="Proteomes" id="UP000631114">
    <property type="component" value="Unassembled WGS sequence"/>
</dbReference>
<dbReference type="EMBL" id="JADFTS010000006">
    <property type="protein sequence ID" value="KAF9602973.1"/>
    <property type="molecule type" value="Genomic_DNA"/>
</dbReference>
<dbReference type="EC" id="3.2.1.15" evidence="3"/>
<evidence type="ECO:0000256" key="5">
    <source>
        <dbReference type="ARBA" id="ARBA00022525"/>
    </source>
</evidence>
<gene>
    <name evidence="14" type="ORF">IFM89_032976</name>
</gene>
<feature type="active site" evidence="11">
    <location>
        <position position="277"/>
    </location>
</feature>
<evidence type="ECO:0000313" key="15">
    <source>
        <dbReference type="Proteomes" id="UP000631114"/>
    </source>
</evidence>
<evidence type="ECO:0000256" key="3">
    <source>
        <dbReference type="ARBA" id="ARBA00012736"/>
    </source>
</evidence>
<keyword evidence="6 13" id="KW-0732">Signal</keyword>
<keyword evidence="5" id="KW-0964">Secreted</keyword>
<evidence type="ECO:0000256" key="10">
    <source>
        <dbReference type="ARBA" id="ARBA00034074"/>
    </source>
</evidence>
<dbReference type="OrthoDB" id="187139at2759"/>